<dbReference type="GO" id="GO:0006281">
    <property type="term" value="P:DNA repair"/>
    <property type="evidence" value="ECO:0007669"/>
    <property type="project" value="UniProtKB-UniRule"/>
</dbReference>
<dbReference type="RefSeq" id="XP_004181717.1">
    <property type="nucleotide sequence ID" value="XM_004181669.1"/>
</dbReference>
<dbReference type="Proteomes" id="UP000002866">
    <property type="component" value="Chromosome 7"/>
</dbReference>
<evidence type="ECO:0000259" key="6">
    <source>
        <dbReference type="Pfam" id="PF12460"/>
    </source>
</evidence>
<dbReference type="KEGG" id="tbl:TBLA_0G02600"/>
<feature type="domain" description="MMS19 C-terminal" evidence="6">
    <location>
        <begin position="571"/>
        <end position="971"/>
    </location>
</feature>
<keyword evidence="4 5" id="KW-0539">Nucleus</keyword>
<evidence type="ECO:0000256" key="5">
    <source>
        <dbReference type="RuleBase" id="RU367072"/>
    </source>
</evidence>
<accession>I2H746</accession>
<dbReference type="InterPro" id="IPR024687">
    <property type="entry name" value="MMS19_C"/>
</dbReference>
<dbReference type="EMBL" id="HE806322">
    <property type="protein sequence ID" value="CCH62198.1"/>
    <property type="molecule type" value="Genomic_DNA"/>
</dbReference>
<dbReference type="AlphaFoldDB" id="I2H746"/>
<dbReference type="GO" id="GO:0016226">
    <property type="term" value="P:iron-sulfur cluster assembly"/>
    <property type="evidence" value="ECO:0007669"/>
    <property type="project" value="UniProtKB-UniRule"/>
</dbReference>
<keyword evidence="3" id="KW-0677">Repeat</keyword>
<name>I2H746_HENB6</name>
<dbReference type="Gene3D" id="1.25.10.10">
    <property type="entry name" value="Leucine-rich Repeat Variant"/>
    <property type="match status" value="2"/>
</dbReference>
<organism evidence="8 9">
    <name type="scientific">Henningerozyma blattae (strain ATCC 34711 / CBS 6284 / DSM 70876 / NBRC 10599 / NRRL Y-10934 / UCD 77-7)</name>
    <name type="common">Yeast</name>
    <name type="synonym">Tetrapisispora blattae</name>
    <dbReference type="NCBI Taxonomy" id="1071380"/>
    <lineage>
        <taxon>Eukaryota</taxon>
        <taxon>Fungi</taxon>
        <taxon>Dikarya</taxon>
        <taxon>Ascomycota</taxon>
        <taxon>Saccharomycotina</taxon>
        <taxon>Saccharomycetes</taxon>
        <taxon>Saccharomycetales</taxon>
        <taxon>Saccharomycetaceae</taxon>
        <taxon>Henningerozyma</taxon>
    </lineage>
</organism>
<dbReference type="Pfam" id="PF14500">
    <property type="entry name" value="MMS19_N"/>
    <property type="match status" value="1"/>
</dbReference>
<evidence type="ECO:0000256" key="3">
    <source>
        <dbReference type="ARBA" id="ARBA00022737"/>
    </source>
</evidence>
<dbReference type="InterPro" id="IPR039920">
    <property type="entry name" value="MMS19"/>
</dbReference>
<dbReference type="InParanoid" id="I2H746"/>
<dbReference type="FunCoup" id="I2H746">
    <property type="interactions" value="1032"/>
</dbReference>
<dbReference type="PANTHER" id="PTHR12891">
    <property type="entry name" value="DNA REPAIR/TRANSCRIPTION PROTEIN MET18/MMS19"/>
    <property type="match status" value="1"/>
</dbReference>
<reference evidence="8 9" key="1">
    <citation type="journal article" date="2011" name="Proc. Natl. Acad. Sci. U.S.A.">
        <title>Evolutionary erosion of yeast sex chromosomes by mating-type switching accidents.</title>
        <authorList>
            <person name="Gordon J.L."/>
            <person name="Armisen D."/>
            <person name="Proux-Wera E."/>
            <person name="Oheigeartaigh S.S."/>
            <person name="Byrne K.P."/>
            <person name="Wolfe K.H."/>
        </authorList>
    </citation>
    <scope>NUCLEOTIDE SEQUENCE [LARGE SCALE GENOMIC DNA]</scope>
    <source>
        <strain evidence="9">ATCC 34711 / CBS 6284 / DSM 70876 / NBRC 10599 / NRRL Y-10934 / UCD 77-7</strain>
    </source>
</reference>
<evidence type="ECO:0000256" key="1">
    <source>
        <dbReference type="ARBA" id="ARBA00004123"/>
    </source>
</evidence>
<evidence type="ECO:0000256" key="2">
    <source>
        <dbReference type="ARBA" id="ARBA00009340"/>
    </source>
</evidence>
<evidence type="ECO:0000313" key="9">
    <source>
        <dbReference type="Proteomes" id="UP000002866"/>
    </source>
</evidence>
<protein>
    <recommendedName>
        <fullName evidence="5">MMS19 nucleotide excision repair protein</fullName>
    </recommendedName>
</protein>
<dbReference type="Pfam" id="PF12460">
    <property type="entry name" value="MMS19_C"/>
    <property type="match status" value="1"/>
</dbReference>
<dbReference type="GO" id="GO:0005634">
    <property type="term" value="C:nucleus"/>
    <property type="evidence" value="ECO:0007669"/>
    <property type="project" value="UniProtKB-SubCell"/>
</dbReference>
<dbReference type="InterPro" id="IPR029240">
    <property type="entry name" value="MMS19_N"/>
</dbReference>
<keyword evidence="5" id="KW-0234">DNA repair</keyword>
<proteinExistence type="inferred from homology"/>
<comment type="function">
    <text evidence="5">Key component of the cytosolic iron-sulfur protein assembly (CIA) complex, a multiprotein complex that mediates the incorporation of iron-sulfur cluster into apoproteins specifically involved in DNA metabolism and genomic integrity. In the CIA complex, MMS19 acts as an adapter between early-acting CIA components and a subset of cellular target iron-sulfur proteins.</text>
</comment>
<dbReference type="GeneID" id="14497330"/>
<dbReference type="HOGENOM" id="CLU_005943_1_0_1"/>
<dbReference type="SUPFAM" id="SSF48371">
    <property type="entry name" value="ARM repeat"/>
    <property type="match status" value="2"/>
</dbReference>
<dbReference type="OMA" id="IILDFTT"/>
<evidence type="ECO:0000259" key="7">
    <source>
        <dbReference type="Pfam" id="PF14500"/>
    </source>
</evidence>
<dbReference type="InterPro" id="IPR011989">
    <property type="entry name" value="ARM-like"/>
</dbReference>
<dbReference type="GO" id="GO:0051604">
    <property type="term" value="P:protein maturation"/>
    <property type="evidence" value="ECO:0007669"/>
    <property type="project" value="UniProtKB-UniRule"/>
</dbReference>
<sequence>MIDLTKSVEEFVINYNLNEAKSEEESLKISNSFQENQFKLIEFIKAVGDLITSPDQLNRQKGLDLMGRVLSNLSSDKLKLNETTLLFTFFQDKLNDEFTLKETFVALNSLALMQNISIVDILNTLKLLSKVYSPTNFLAPIRYLSFTLLRSILNQFESEFVNNKSYSQAFIKAFIKIATAEKDPRNLLISFQINKDITTKLNEYSKEFKEDLFDVVFCYFPITFKPPKNDPYKITNYDLKLALRNAISASPLYAEDAFSNLTDRLSASSQNVKSDTLATIQACIENFGGAYCLNEWLPLWNALKFELMHNADGGEVGLVIPKGTSIEQSVADLSPHQLALNVMKALSVTLLNYNEEAYDKFFKHVLDELKPNFTYNKDLKQSCSLLAAIASASIETFNKVIKETVPLFLEETSELEKLKLIIMNLSFFFDAYINVFGSETLTKDSAKVPANELGSLKDDILMLLSKALTGSSKSEITLRTLSVVQFTKLVKMKDFLDKEEVALVVQYISESILTDSNVNIYCACLEGLKLISDVYENVVYEVCLKEFLRLIPEDPSEGIKVLDEDVERETILKVILDFTTSRHCLVKESIIGLSHKLFSVVKYENSKLDCFMIISTIFSLFENNFAQFDEETADSIKTEIEPLMIKSALNYPTLMDDNYNLLLLANTLFFINLKISKTNSTTELSKIVNLFIVEQNILETPSRLVILFVKLLSSLDKECEFSQANEIVTKVLYLLKDNNSKITEFEKLGYLELLALISNKWLCDKEVLAHCNFVDNSPSNLELLIWLCKGLTMRNSNNASRFYDLFISLLSSSDIGLYVSKCFEIFVIDLSSFQKYKGVTWTNNVNILYKQKLFSDIFKRLVTLYQSSTEMYIKRNCLTALSLILRHTSSKLIEPYMLELFPLLLQALEMQDSEVKASALESIKAAAEKHSKLIVEHFDTIVPLLLTSVSPEQYNNLNVRLYSLQLLELLTYNVPLNYLTKYKEKILSCLVQPLGDKKRIVRKQCVVTRQAYFELGKATPQIAQHGGHA</sequence>
<evidence type="ECO:0000256" key="4">
    <source>
        <dbReference type="ARBA" id="ARBA00023242"/>
    </source>
</evidence>
<keyword evidence="9" id="KW-1185">Reference proteome</keyword>
<comment type="subcellular location">
    <subcellularLocation>
        <location evidence="1 5">Nucleus</location>
    </subcellularLocation>
</comment>
<dbReference type="eggNOG" id="KOG1967">
    <property type="taxonomic scope" value="Eukaryota"/>
</dbReference>
<comment type="similarity">
    <text evidence="2 5">Belongs to the MET18/MMS19 family.</text>
</comment>
<keyword evidence="5" id="KW-0227">DNA damage</keyword>
<dbReference type="InterPro" id="IPR016024">
    <property type="entry name" value="ARM-type_fold"/>
</dbReference>
<evidence type="ECO:0000313" key="8">
    <source>
        <dbReference type="EMBL" id="CCH62198.1"/>
    </source>
</evidence>
<dbReference type="PANTHER" id="PTHR12891:SF0">
    <property type="entry name" value="MMS19 NUCLEOTIDE EXCISION REPAIR PROTEIN HOMOLOG"/>
    <property type="match status" value="1"/>
</dbReference>
<dbReference type="OrthoDB" id="342900at2759"/>
<dbReference type="STRING" id="1071380.I2H746"/>
<gene>
    <name evidence="8" type="primary">TBLA0G02600</name>
    <name evidence="8" type="ORF">TBLA_0G02600</name>
</gene>
<feature type="domain" description="MMS19 N-terminal" evidence="7">
    <location>
        <begin position="44"/>
        <end position="309"/>
    </location>
</feature>
<dbReference type="GO" id="GO:0097361">
    <property type="term" value="C:cytosolic [4Fe-4S] assembly targeting complex"/>
    <property type="evidence" value="ECO:0007669"/>
    <property type="project" value="UniProtKB-UniRule"/>
</dbReference>